<reference evidence="3" key="1">
    <citation type="journal article" date="2017" name="Nat. Microbiol.">
        <title>Global analysis of biosynthetic gene clusters reveals vast potential of secondary metabolite production in Penicillium species.</title>
        <authorList>
            <person name="Nielsen J.C."/>
            <person name="Grijseels S."/>
            <person name="Prigent S."/>
            <person name="Ji B."/>
            <person name="Dainat J."/>
            <person name="Nielsen K.F."/>
            <person name="Frisvad J.C."/>
            <person name="Workman M."/>
            <person name="Nielsen J."/>
        </authorList>
    </citation>
    <scope>NUCLEOTIDE SEQUENCE [LARGE SCALE GENOMIC DNA]</scope>
    <source>
        <strain evidence="3">IBT 31811</strain>
    </source>
</reference>
<accession>A0A1V6QMT5</accession>
<feature type="region of interest" description="Disordered" evidence="1">
    <location>
        <begin position="1"/>
        <end position="23"/>
    </location>
</feature>
<dbReference type="AlphaFoldDB" id="A0A1V6QMT5"/>
<sequence length="107" mass="11877">MNTFSTPGQRFPGIASTESPPKSTMTAFKDNDTEILLSLIRTSSKQLFNIVLKVKAKGPLYARLVKSAQDTDPVLNRWALPYLEVVIAQSDPNTETEMSPEESFITN</sequence>
<evidence type="ECO:0000313" key="2">
    <source>
        <dbReference type="EMBL" id="OQD90550.1"/>
    </source>
</evidence>
<protein>
    <submittedName>
        <fullName evidence="2">Uncharacterized protein</fullName>
    </submittedName>
</protein>
<evidence type="ECO:0000256" key="1">
    <source>
        <dbReference type="SAM" id="MobiDB-lite"/>
    </source>
</evidence>
<comment type="caution">
    <text evidence="2">The sequence shown here is derived from an EMBL/GenBank/DDBJ whole genome shotgun (WGS) entry which is preliminary data.</text>
</comment>
<keyword evidence="3" id="KW-1185">Reference proteome</keyword>
<dbReference type="Proteomes" id="UP000191672">
    <property type="component" value="Unassembled WGS sequence"/>
</dbReference>
<gene>
    <name evidence="2" type="ORF">PENANT_c001G00480</name>
</gene>
<name>A0A1V6QMT5_9EURO</name>
<evidence type="ECO:0000313" key="3">
    <source>
        <dbReference type="Proteomes" id="UP000191672"/>
    </source>
</evidence>
<proteinExistence type="predicted"/>
<organism evidence="2 3">
    <name type="scientific">Penicillium antarcticum</name>
    <dbReference type="NCBI Taxonomy" id="416450"/>
    <lineage>
        <taxon>Eukaryota</taxon>
        <taxon>Fungi</taxon>
        <taxon>Dikarya</taxon>
        <taxon>Ascomycota</taxon>
        <taxon>Pezizomycotina</taxon>
        <taxon>Eurotiomycetes</taxon>
        <taxon>Eurotiomycetidae</taxon>
        <taxon>Eurotiales</taxon>
        <taxon>Aspergillaceae</taxon>
        <taxon>Penicillium</taxon>
    </lineage>
</organism>
<dbReference type="EMBL" id="MDYN01000001">
    <property type="protein sequence ID" value="OQD90550.1"/>
    <property type="molecule type" value="Genomic_DNA"/>
</dbReference>